<dbReference type="Gene3D" id="1.10.225.10">
    <property type="entry name" value="Saposin-like"/>
    <property type="match status" value="1"/>
</dbReference>
<reference evidence="5" key="1">
    <citation type="submission" date="2020-09" db="EMBL/GenBank/DDBJ databases">
        <title>Genome-Enabled Discovery of Anthraquinone Biosynthesis in Senna tora.</title>
        <authorList>
            <person name="Kang S.-H."/>
            <person name="Pandey R.P."/>
            <person name="Lee C.-M."/>
            <person name="Sim J.-S."/>
            <person name="Jeong J.-T."/>
            <person name="Choi B.-S."/>
            <person name="Jung M."/>
            <person name="Ginzburg D."/>
            <person name="Zhao K."/>
            <person name="Won S.Y."/>
            <person name="Oh T.-J."/>
            <person name="Yu Y."/>
            <person name="Kim N.-H."/>
            <person name="Lee O.R."/>
            <person name="Lee T.-H."/>
            <person name="Bashyal P."/>
            <person name="Kim T.-S."/>
            <person name="Lee W.-H."/>
            <person name="Kawkins C."/>
            <person name="Kim C.-K."/>
            <person name="Kim J.S."/>
            <person name="Ahn B.O."/>
            <person name="Rhee S.Y."/>
            <person name="Sohng J.K."/>
        </authorList>
    </citation>
    <scope>NUCLEOTIDE SEQUENCE</scope>
    <source>
        <tissue evidence="5">Leaf</tissue>
    </source>
</reference>
<organism evidence="5 6">
    <name type="scientific">Senna tora</name>
    <dbReference type="NCBI Taxonomy" id="362788"/>
    <lineage>
        <taxon>Eukaryota</taxon>
        <taxon>Viridiplantae</taxon>
        <taxon>Streptophyta</taxon>
        <taxon>Embryophyta</taxon>
        <taxon>Tracheophyta</taxon>
        <taxon>Spermatophyta</taxon>
        <taxon>Magnoliopsida</taxon>
        <taxon>eudicotyledons</taxon>
        <taxon>Gunneridae</taxon>
        <taxon>Pentapetalae</taxon>
        <taxon>rosids</taxon>
        <taxon>fabids</taxon>
        <taxon>Fabales</taxon>
        <taxon>Fabaceae</taxon>
        <taxon>Caesalpinioideae</taxon>
        <taxon>Cassia clade</taxon>
        <taxon>Senna</taxon>
    </lineage>
</organism>
<keyword evidence="1" id="KW-0645">Protease</keyword>
<name>A0A834WLD8_9FABA</name>
<evidence type="ECO:0000256" key="1">
    <source>
        <dbReference type="ARBA" id="ARBA00022670"/>
    </source>
</evidence>
<dbReference type="AlphaFoldDB" id="A0A834WLD8"/>
<dbReference type="InterPro" id="IPR008138">
    <property type="entry name" value="SapB_2"/>
</dbReference>
<proteinExistence type="predicted"/>
<evidence type="ECO:0000256" key="3">
    <source>
        <dbReference type="SAM" id="SignalP"/>
    </source>
</evidence>
<dbReference type="InterPro" id="IPR008139">
    <property type="entry name" value="SaposinB_dom"/>
</dbReference>
<sequence length="84" mass="9497">MDRPSSIWILWFVWFFCPKLAPNKIRDGTCSDSPYDLDNSVVVEINHTIGAEGVLSSKCKEVVSHYGVRIWDLLVANVDPDKVC</sequence>
<dbReference type="Pfam" id="PF03489">
    <property type="entry name" value="SapB_2"/>
    <property type="match status" value="1"/>
</dbReference>
<feature type="chain" id="PRO_5032364152" evidence="3">
    <location>
        <begin position="23"/>
        <end position="84"/>
    </location>
</feature>
<keyword evidence="6" id="KW-1185">Reference proteome</keyword>
<dbReference type="PROSITE" id="PS50015">
    <property type="entry name" value="SAP_B"/>
    <property type="match status" value="1"/>
</dbReference>
<comment type="caution">
    <text evidence="5">The sequence shown here is derived from an EMBL/GenBank/DDBJ whole genome shotgun (WGS) entry which is preliminary data.</text>
</comment>
<evidence type="ECO:0000256" key="2">
    <source>
        <dbReference type="ARBA" id="ARBA00023157"/>
    </source>
</evidence>
<evidence type="ECO:0000313" key="6">
    <source>
        <dbReference type="Proteomes" id="UP000634136"/>
    </source>
</evidence>
<dbReference type="GO" id="GO:0008233">
    <property type="term" value="F:peptidase activity"/>
    <property type="evidence" value="ECO:0007669"/>
    <property type="project" value="UniProtKB-KW"/>
</dbReference>
<dbReference type="Proteomes" id="UP000634136">
    <property type="component" value="Unassembled WGS sequence"/>
</dbReference>
<dbReference type="InterPro" id="IPR011001">
    <property type="entry name" value="Saposin-like"/>
</dbReference>
<accession>A0A834WLD8</accession>
<dbReference type="OrthoDB" id="1726913at2759"/>
<dbReference type="SUPFAM" id="SSF47862">
    <property type="entry name" value="Saposin"/>
    <property type="match status" value="1"/>
</dbReference>
<evidence type="ECO:0000313" key="5">
    <source>
        <dbReference type="EMBL" id="KAF7827317.1"/>
    </source>
</evidence>
<feature type="domain" description="Saposin B-type" evidence="4">
    <location>
        <begin position="54"/>
        <end position="84"/>
    </location>
</feature>
<feature type="signal peptide" evidence="3">
    <location>
        <begin position="1"/>
        <end position="22"/>
    </location>
</feature>
<keyword evidence="2" id="KW-1015">Disulfide bond</keyword>
<keyword evidence="1" id="KW-0378">Hydrolase</keyword>
<gene>
    <name evidence="5" type="ORF">G2W53_018481</name>
</gene>
<keyword evidence="3" id="KW-0732">Signal</keyword>
<protein>
    <submittedName>
        <fullName evidence="5">Aspartic proteinase-like isoform X1</fullName>
    </submittedName>
</protein>
<evidence type="ECO:0000259" key="4">
    <source>
        <dbReference type="PROSITE" id="PS50015"/>
    </source>
</evidence>
<dbReference type="GO" id="GO:0006508">
    <property type="term" value="P:proteolysis"/>
    <property type="evidence" value="ECO:0007669"/>
    <property type="project" value="UniProtKB-KW"/>
</dbReference>
<dbReference type="EMBL" id="JAAIUW010000006">
    <property type="protein sequence ID" value="KAF7827317.1"/>
    <property type="molecule type" value="Genomic_DNA"/>
</dbReference>